<feature type="domain" description="Cytochrome C biogenesis protein transmembrane" evidence="8">
    <location>
        <begin position="16"/>
        <end position="220"/>
    </location>
</feature>
<keyword evidence="3 6" id="KW-0812">Transmembrane</keyword>
<comment type="subcellular location">
    <subcellularLocation>
        <location evidence="1">Membrane</location>
        <topology evidence="1">Multi-pass membrane protein</topology>
    </subcellularLocation>
</comment>
<comment type="similarity">
    <text evidence="2">Belongs to the DsbD family.</text>
</comment>
<evidence type="ECO:0000313" key="9">
    <source>
        <dbReference type="EMBL" id="MFD1721231.1"/>
    </source>
</evidence>
<accession>A0ABW4LD17</accession>
<feature type="transmembrane region" description="Helical" evidence="6">
    <location>
        <begin position="162"/>
        <end position="191"/>
    </location>
</feature>
<feature type="transmembrane region" description="Helical" evidence="6">
    <location>
        <begin position="125"/>
        <end position="142"/>
    </location>
</feature>
<organism evidence="9 10">
    <name type="scientific">Amnibacterium endophyticum</name>
    <dbReference type="NCBI Taxonomy" id="2109337"/>
    <lineage>
        <taxon>Bacteria</taxon>
        <taxon>Bacillati</taxon>
        <taxon>Actinomycetota</taxon>
        <taxon>Actinomycetes</taxon>
        <taxon>Micrococcales</taxon>
        <taxon>Microbacteriaceae</taxon>
        <taxon>Amnibacterium</taxon>
    </lineage>
</organism>
<dbReference type="InterPro" id="IPR051790">
    <property type="entry name" value="Cytochrome_c-biogenesis_DsbD"/>
</dbReference>
<keyword evidence="4 6" id="KW-1133">Transmembrane helix</keyword>
<feature type="signal peptide" evidence="7">
    <location>
        <begin position="1"/>
        <end position="19"/>
    </location>
</feature>
<keyword evidence="5 6" id="KW-0472">Membrane</keyword>
<evidence type="ECO:0000256" key="5">
    <source>
        <dbReference type="ARBA" id="ARBA00023136"/>
    </source>
</evidence>
<dbReference type="Proteomes" id="UP001597347">
    <property type="component" value="Unassembled WGS sequence"/>
</dbReference>
<evidence type="ECO:0000256" key="4">
    <source>
        <dbReference type="ARBA" id="ARBA00022989"/>
    </source>
</evidence>
<keyword evidence="7" id="KW-0732">Signal</keyword>
<proteinExistence type="inferred from homology"/>
<keyword evidence="10" id="KW-1185">Reference proteome</keyword>
<feature type="transmembrane region" description="Helical" evidence="6">
    <location>
        <begin position="12"/>
        <end position="34"/>
    </location>
</feature>
<evidence type="ECO:0000313" key="10">
    <source>
        <dbReference type="Proteomes" id="UP001597347"/>
    </source>
</evidence>
<evidence type="ECO:0000256" key="3">
    <source>
        <dbReference type="ARBA" id="ARBA00022692"/>
    </source>
</evidence>
<dbReference type="InterPro" id="IPR003834">
    <property type="entry name" value="Cyt_c_assmbl_TM_dom"/>
</dbReference>
<feature type="transmembrane region" description="Helical" evidence="6">
    <location>
        <begin position="203"/>
        <end position="227"/>
    </location>
</feature>
<dbReference type="RefSeq" id="WP_377933281.1">
    <property type="nucleotide sequence ID" value="NZ_JBHUEA010000008.1"/>
</dbReference>
<dbReference type="PANTHER" id="PTHR31272:SF4">
    <property type="entry name" value="CYTOCHROME C-TYPE BIOGENESIS PROTEIN HI_1454-RELATED"/>
    <property type="match status" value="1"/>
</dbReference>
<evidence type="ECO:0000256" key="6">
    <source>
        <dbReference type="SAM" id="Phobius"/>
    </source>
</evidence>
<evidence type="ECO:0000256" key="1">
    <source>
        <dbReference type="ARBA" id="ARBA00004141"/>
    </source>
</evidence>
<dbReference type="PANTHER" id="PTHR31272">
    <property type="entry name" value="CYTOCHROME C-TYPE BIOGENESIS PROTEIN HI_1454-RELATED"/>
    <property type="match status" value="1"/>
</dbReference>
<dbReference type="Pfam" id="PF02683">
    <property type="entry name" value="DsbD_TM"/>
    <property type="match status" value="1"/>
</dbReference>
<feature type="chain" id="PRO_5045968924" evidence="7">
    <location>
        <begin position="20"/>
        <end position="242"/>
    </location>
</feature>
<reference evidence="10" key="1">
    <citation type="journal article" date="2019" name="Int. J. Syst. Evol. Microbiol.">
        <title>The Global Catalogue of Microorganisms (GCM) 10K type strain sequencing project: providing services to taxonomists for standard genome sequencing and annotation.</title>
        <authorList>
            <consortium name="The Broad Institute Genomics Platform"/>
            <consortium name="The Broad Institute Genome Sequencing Center for Infectious Disease"/>
            <person name="Wu L."/>
            <person name="Ma J."/>
        </authorList>
    </citation>
    <scope>NUCLEOTIDE SEQUENCE [LARGE SCALE GENOMIC DNA]</scope>
    <source>
        <strain evidence="10">CGMCC 1.12471</strain>
    </source>
</reference>
<evidence type="ECO:0000259" key="8">
    <source>
        <dbReference type="Pfam" id="PF02683"/>
    </source>
</evidence>
<name>A0ABW4LD17_9MICO</name>
<dbReference type="EMBL" id="JBHUEA010000008">
    <property type="protein sequence ID" value="MFD1721231.1"/>
    <property type="molecule type" value="Genomic_DNA"/>
</dbReference>
<feature type="transmembrane region" description="Helical" evidence="6">
    <location>
        <begin position="90"/>
        <end position="113"/>
    </location>
</feature>
<gene>
    <name evidence="9" type="ORF">ACFSBI_06675</name>
</gene>
<evidence type="ECO:0000256" key="7">
    <source>
        <dbReference type="SAM" id="SignalP"/>
    </source>
</evidence>
<protein>
    <submittedName>
        <fullName evidence="9">Cytochrome c biogenesis CcdA family protein</fullName>
    </submittedName>
</protein>
<feature type="transmembrane region" description="Helical" evidence="6">
    <location>
        <begin position="55"/>
        <end position="84"/>
    </location>
</feature>
<sequence length="242" mass="24407">MIGPALGGQLLLGAPIALAAGAVSFASPCVLPLVPGYLGYVSGTETAAAQGRRRVVLGAALFVLGFSVVFVGTSTVFASVGFLLNQYLDLVTRIAGVVVILLGLVFVGGLGPLQRRFAATWRPRTGLIGAPLLGVVFALGWTPCVGPTLFAIQSMALTSGSLGASVVLAACYSIGLGVPFVLLALGFGWASGAVGAVRRHIRAVNLAGGALLVLVGVLMVSGAWAVIVDRLQVLIGGYVPAI</sequence>
<evidence type="ECO:0000256" key="2">
    <source>
        <dbReference type="ARBA" id="ARBA00006143"/>
    </source>
</evidence>
<comment type="caution">
    <text evidence="9">The sequence shown here is derived from an EMBL/GenBank/DDBJ whole genome shotgun (WGS) entry which is preliminary data.</text>
</comment>